<reference evidence="2" key="2">
    <citation type="submission" date="2018-09" db="EMBL/GenBank/DDBJ databases">
        <title>Giant CbK-like Caulobacter bacteriophages have genetically divergent genomes.</title>
        <authorList>
            <person name="Wilson K."/>
            <person name="Ely B."/>
        </authorList>
    </citation>
    <scope>NUCLEOTIDE SEQUENCE [LARGE SCALE GENOMIC DNA]</scope>
</reference>
<name>A0A385EAG2_9CAUD</name>
<sequence>MTKPIWILETNVFAEVCFDAMVAHLTASGIEHHLVRVLPMTSDGGRKAPEIEGKTPVLPAGAPVVVYGSVGVQALARQHGWTPGVWTDHENFNYETFRDKLGDLLLNADMVRMRLSAAGDYFRNLAPGEKRFIKPNLDTKEFAGQVITAADFDVWLAGMIDTGYLTKDSDFDVVIAAPKDLGVEWRAVVVDGKVSSCCIYRQWQRVMPELHILPEVEDLILQAHAKFAPGDVYVVDIAQDYHVIDGQRDYVFKIIEYNTFNSAGLYACDVVKIIDDINAFLERS</sequence>
<dbReference type="Proteomes" id="UP000259026">
    <property type="component" value="Segment"/>
</dbReference>
<evidence type="ECO:0000259" key="1">
    <source>
        <dbReference type="Pfam" id="PF18299"/>
    </source>
</evidence>
<evidence type="ECO:0000313" key="3">
    <source>
        <dbReference type="Proteomes" id="UP000259026"/>
    </source>
</evidence>
<gene>
    <name evidence="2" type="ORF">CcrPW_gp332</name>
</gene>
<organism evidence="2 3">
    <name type="scientific">Caulobacter phage CcrPW</name>
    <dbReference type="NCBI Taxonomy" id="2283271"/>
    <lineage>
        <taxon>Viruses</taxon>
        <taxon>Duplodnaviria</taxon>
        <taxon>Heunggongvirae</taxon>
        <taxon>Uroviricota</taxon>
        <taxon>Caudoviricetes</taxon>
        <taxon>Jeanschmidtviridae</taxon>
        <taxon>Colossusvirus</taxon>
        <taxon>Colossusvirus PW</taxon>
    </lineage>
</organism>
<dbReference type="InterPro" id="IPR041261">
    <property type="entry name" value="R2K_2"/>
</dbReference>
<proteinExistence type="predicted"/>
<reference evidence="2" key="1">
    <citation type="submission" date="2018-07" db="EMBL/GenBank/DDBJ databases">
        <authorList>
            <person name="Quirk P.G."/>
            <person name="Krulwich T.A."/>
        </authorList>
    </citation>
    <scope>NUCLEOTIDE SEQUENCE</scope>
</reference>
<dbReference type="EMBL" id="MH588545">
    <property type="protein sequence ID" value="AXQ68871.1"/>
    <property type="molecule type" value="Genomic_DNA"/>
</dbReference>
<keyword evidence="3" id="KW-1185">Reference proteome</keyword>
<feature type="domain" description="ATP-grasp" evidence="1">
    <location>
        <begin position="130"/>
        <end position="273"/>
    </location>
</feature>
<protein>
    <recommendedName>
        <fullName evidence="1">ATP-grasp domain-containing protein</fullName>
    </recommendedName>
</protein>
<dbReference type="Pfam" id="PF18299">
    <property type="entry name" value="R2K_2"/>
    <property type="match status" value="1"/>
</dbReference>
<evidence type="ECO:0000313" key="2">
    <source>
        <dbReference type="EMBL" id="AXQ68871.1"/>
    </source>
</evidence>
<accession>A0A385EAG2</accession>